<evidence type="ECO:0000313" key="14">
    <source>
        <dbReference type="Proteomes" id="UP000271162"/>
    </source>
</evidence>
<dbReference type="PANTHER" id="PTHR23317">
    <property type="entry name" value="DEDICATOR OF CYTOKINESIS DOCK"/>
    <property type="match status" value="1"/>
</dbReference>
<dbReference type="CDD" id="cd04301">
    <property type="entry name" value="NAT_SF"/>
    <property type="match status" value="1"/>
</dbReference>
<dbReference type="InterPro" id="IPR026791">
    <property type="entry name" value="DOCK"/>
</dbReference>
<keyword evidence="5" id="KW-0808">Transferase</keyword>
<name>A0A0N4YTQ7_NIPBR</name>
<dbReference type="STRING" id="27835.A0A0N4YTQ7"/>
<dbReference type="GO" id="GO:0007264">
    <property type="term" value="P:small GTPase-mediated signal transduction"/>
    <property type="evidence" value="ECO:0007669"/>
    <property type="project" value="InterPro"/>
</dbReference>
<dbReference type="InterPro" id="IPR046769">
    <property type="entry name" value="DOCKER_Lobe_A"/>
</dbReference>
<dbReference type="InterPro" id="IPR043162">
    <property type="entry name" value="DOCK_C_lobe_C"/>
</dbReference>
<dbReference type="Proteomes" id="UP000271162">
    <property type="component" value="Unassembled WGS sequence"/>
</dbReference>
<dbReference type="Pfam" id="PF20421">
    <property type="entry name" value="DHR-2_Lobe_C"/>
    <property type="match status" value="1"/>
</dbReference>
<evidence type="ECO:0000256" key="8">
    <source>
        <dbReference type="ARBA" id="ARBA00030832"/>
    </source>
</evidence>
<dbReference type="InterPro" id="IPR046770">
    <property type="entry name" value="DOCKER_Lobe_B"/>
</dbReference>
<evidence type="ECO:0000313" key="15">
    <source>
        <dbReference type="WBParaSite" id="NBR_0002062901-mRNA-1"/>
    </source>
</evidence>
<keyword evidence="6" id="KW-0012">Acyltransferase</keyword>
<evidence type="ECO:0000256" key="1">
    <source>
        <dbReference type="ARBA" id="ARBA00004832"/>
    </source>
</evidence>
<dbReference type="Gene3D" id="3.40.630.30">
    <property type="match status" value="1"/>
</dbReference>
<dbReference type="Pfam" id="PF00583">
    <property type="entry name" value="Acetyltransf_1"/>
    <property type="match status" value="1"/>
</dbReference>
<dbReference type="InterPro" id="IPR043161">
    <property type="entry name" value="DOCK_C_lobe_A"/>
</dbReference>
<evidence type="ECO:0000313" key="13">
    <source>
        <dbReference type="EMBL" id="VDL84367.1"/>
    </source>
</evidence>
<sequence length="816" mass="92547">MILSDTVKLKEFANDFEMTIDLMYRVAKGYQTNPDLRLTWLLNMASRHADRELYCEAGQCMLHAAALAAEYIAMTTSDGYMPRGAVDFEHISDNILEESAVSDDVLNPDVEGICESRHFTAAGLVSLVEKCAAFFEKAHMYEMMPDVFHIVEPIIREWRDYRRLSTIYARISEALGRIEPSLPIVDDSTDIWTSPLMNADKRCFGTFFRVGFYGSRFGDLDGEEFVYKEPPFTKLSEISHRLESFYTDRFGKDVVEIIKDSNNVVRSSLQASKAYLQITYLEPYFEKWERRRRPTYFERCHKIKSFPYVKTRIRVVEREQKVLQPIQVAIEDIEKKTRELSAAIVQNPPDAKMLQMVLQGCIGTTVNQGPIQVANVFLKDIALNEYGKPIDKLQNKLKLCFRDFTKKCADALVANVFLKDIALNEYGKPIDKLQNKLKLCFRDFTKKCADALVLNKQLILPDQLAYQSELQKNYVEFTRRMAPIMGGTPRSPDHKDPLVTQAGRAVAVAAEIGPVQAIFEPDIVMSKIQEAGDLTSEYLFDPSILSSDIVGEVPNGLHVRPLRLSDYSSGFLDILSQLTVVGEISFEEFEQRFRSMKAGSSPPYYVVVIEDLSSGRVIGAATLVIEWKFIHHAGCRGRVEDVVVDKEMRGKKLGALLNRVLVALAKKVGVYKLSLECKDSLISFYELYGYTKDVNFLVQRFDRDPEVVIPSADDDLERQSITNVMSSVPSLAALDHTHLKWDKEWMFHKLPKDNIEIPRHHLPDPEAEAIPGTNKPVWPPSIAFGWYSAAVAVMAIKVAEMDSAVKYAKNHTLGIT</sequence>
<evidence type="ECO:0000256" key="10">
    <source>
        <dbReference type="PROSITE-ProRule" id="PRU00984"/>
    </source>
</evidence>
<dbReference type="PROSITE" id="PS51651">
    <property type="entry name" value="DOCKER"/>
    <property type="match status" value="1"/>
</dbReference>
<accession>A0A0N4YTQ7</accession>
<dbReference type="Gene3D" id="1.25.40.410">
    <property type="match status" value="1"/>
</dbReference>
<feature type="domain" description="N-acetyltransferase" evidence="11">
    <location>
        <begin position="557"/>
        <end position="715"/>
    </location>
</feature>
<keyword evidence="4" id="KW-0344">Guanine-nucleotide releasing factor</keyword>
<dbReference type="Pfam" id="PF06920">
    <property type="entry name" value="DHR-2_Lobe_A"/>
    <property type="match status" value="1"/>
</dbReference>
<reference evidence="15" key="1">
    <citation type="submission" date="2017-02" db="UniProtKB">
        <authorList>
            <consortium name="WormBaseParasite"/>
        </authorList>
    </citation>
    <scope>IDENTIFICATION</scope>
</reference>
<comment type="catalytic activity">
    <reaction evidence="9">
        <text>D-glucosamine 6-phosphate + acetyl-CoA = N-acetyl-D-glucosamine 6-phosphate + CoA + H(+)</text>
        <dbReference type="Rhea" id="RHEA:10292"/>
        <dbReference type="ChEBI" id="CHEBI:15378"/>
        <dbReference type="ChEBI" id="CHEBI:57287"/>
        <dbReference type="ChEBI" id="CHEBI:57288"/>
        <dbReference type="ChEBI" id="CHEBI:57513"/>
        <dbReference type="ChEBI" id="CHEBI:58725"/>
        <dbReference type="EC" id="2.3.1.4"/>
    </reaction>
</comment>
<evidence type="ECO:0000259" key="12">
    <source>
        <dbReference type="PROSITE" id="PS51651"/>
    </source>
</evidence>
<dbReference type="Gene3D" id="1.20.58.740">
    <property type="match status" value="2"/>
</dbReference>
<feature type="domain" description="DOCKER" evidence="12">
    <location>
        <begin position="28"/>
        <end position="490"/>
    </location>
</feature>
<dbReference type="AlphaFoldDB" id="A0A0N4YTQ7"/>
<dbReference type="GO" id="GO:0005085">
    <property type="term" value="F:guanyl-nucleotide exchange factor activity"/>
    <property type="evidence" value="ECO:0007669"/>
    <property type="project" value="UniProtKB-KW"/>
</dbReference>
<evidence type="ECO:0000256" key="9">
    <source>
        <dbReference type="ARBA" id="ARBA00048964"/>
    </source>
</evidence>
<comment type="pathway">
    <text evidence="1">Nucleotide-sugar biosynthesis; UDP-N-acetyl-alpha-D-glucosamine biosynthesis; N-acetyl-alpha-D-glucosamine 1-phosphate from alpha-D-glucosamine 6-phosphate (route I): step 1/2.</text>
</comment>
<dbReference type="InterPro" id="IPR000182">
    <property type="entry name" value="GNAT_dom"/>
</dbReference>
<reference evidence="13 14" key="2">
    <citation type="submission" date="2018-11" db="EMBL/GenBank/DDBJ databases">
        <authorList>
            <consortium name="Pathogen Informatics"/>
        </authorList>
    </citation>
    <scope>NUCLEOTIDE SEQUENCE [LARGE SCALE GENOMIC DNA]</scope>
</reference>
<dbReference type="PROSITE" id="PS51186">
    <property type="entry name" value="GNAT"/>
    <property type="match status" value="1"/>
</dbReference>
<gene>
    <name evidence="13" type="ORF">NBR_LOCUS20630</name>
</gene>
<keyword evidence="14" id="KW-1185">Reference proteome</keyword>
<dbReference type="EMBL" id="UYSL01025349">
    <property type="protein sequence ID" value="VDL84367.1"/>
    <property type="molecule type" value="Genomic_DNA"/>
</dbReference>
<comment type="similarity">
    <text evidence="10">Belongs to the DOCK family.</text>
</comment>
<dbReference type="EC" id="2.3.1.4" evidence="3"/>
<evidence type="ECO:0000256" key="4">
    <source>
        <dbReference type="ARBA" id="ARBA00022658"/>
    </source>
</evidence>
<dbReference type="SUPFAM" id="SSF55729">
    <property type="entry name" value="Acyl-CoA N-acyltransferases (Nat)"/>
    <property type="match status" value="1"/>
</dbReference>
<dbReference type="OMA" id="KLCFRDF"/>
<dbReference type="InterPro" id="IPR046773">
    <property type="entry name" value="DOCKER_Lobe_C"/>
</dbReference>
<dbReference type="Pfam" id="PF20422">
    <property type="entry name" value="DHR-2_Lobe_B"/>
    <property type="match status" value="1"/>
</dbReference>
<evidence type="ECO:0000256" key="5">
    <source>
        <dbReference type="ARBA" id="ARBA00022679"/>
    </source>
</evidence>
<evidence type="ECO:0000256" key="2">
    <source>
        <dbReference type="ARBA" id="ARBA00006048"/>
    </source>
</evidence>
<dbReference type="PANTHER" id="PTHR23317:SF76">
    <property type="entry name" value="LD20667P"/>
    <property type="match status" value="1"/>
</dbReference>
<dbReference type="InterPro" id="IPR027357">
    <property type="entry name" value="DOCKER_dom"/>
</dbReference>
<organism evidence="15">
    <name type="scientific">Nippostrongylus brasiliensis</name>
    <name type="common">Rat hookworm</name>
    <dbReference type="NCBI Taxonomy" id="27835"/>
    <lineage>
        <taxon>Eukaryota</taxon>
        <taxon>Metazoa</taxon>
        <taxon>Ecdysozoa</taxon>
        <taxon>Nematoda</taxon>
        <taxon>Chromadorea</taxon>
        <taxon>Rhabditida</taxon>
        <taxon>Rhabditina</taxon>
        <taxon>Rhabditomorpha</taxon>
        <taxon>Strongyloidea</taxon>
        <taxon>Heligmosomidae</taxon>
        <taxon>Nippostrongylus</taxon>
    </lineage>
</organism>
<comment type="similarity">
    <text evidence="2">Belongs to the acetyltransferase family. GNA1 subfamily.</text>
</comment>
<evidence type="ECO:0000256" key="6">
    <source>
        <dbReference type="ARBA" id="ARBA00023315"/>
    </source>
</evidence>
<evidence type="ECO:0000256" key="7">
    <source>
        <dbReference type="ARBA" id="ARBA00030011"/>
    </source>
</evidence>
<evidence type="ECO:0000256" key="3">
    <source>
        <dbReference type="ARBA" id="ARBA00012703"/>
    </source>
</evidence>
<dbReference type="FunFam" id="3.40.630.30:FF:000043">
    <property type="entry name" value="Glucosamine 6-phosphate N-acetyltransferase"/>
    <property type="match status" value="1"/>
</dbReference>
<dbReference type="InterPro" id="IPR016181">
    <property type="entry name" value="Acyl_CoA_acyltransferase"/>
</dbReference>
<dbReference type="GO" id="GO:0004343">
    <property type="term" value="F:glucosamine 6-phosphate N-acetyltransferase activity"/>
    <property type="evidence" value="ECO:0007669"/>
    <property type="project" value="UniProtKB-EC"/>
</dbReference>
<proteinExistence type="inferred from homology"/>
<dbReference type="WBParaSite" id="NBR_0002062901-mRNA-1">
    <property type="protein sequence ID" value="NBR_0002062901-mRNA-1"/>
    <property type="gene ID" value="NBR_0002062901"/>
</dbReference>
<evidence type="ECO:0000259" key="11">
    <source>
        <dbReference type="PROSITE" id="PS51186"/>
    </source>
</evidence>
<protein>
    <recommendedName>
        <fullName evidence="3">glucosamine-phosphate N-acetyltransferase</fullName>
        <ecNumber evidence="3">2.3.1.4</ecNumber>
    </recommendedName>
    <alternativeName>
        <fullName evidence="7">Phosphoglucosamine acetylase</fullName>
    </alternativeName>
    <alternativeName>
        <fullName evidence="8">Phosphoglucosamine transacetylase</fullName>
    </alternativeName>
</protein>